<dbReference type="Gene3D" id="3.40.50.620">
    <property type="entry name" value="HUPs"/>
    <property type="match status" value="1"/>
</dbReference>
<dbReference type="PANTHER" id="PTHR12196:SF2">
    <property type="entry name" value="DIPHTHINE--AMMONIA LIGASE"/>
    <property type="match status" value="1"/>
</dbReference>
<dbReference type="SUPFAM" id="SSF52402">
    <property type="entry name" value="Adenine nucleotide alpha hydrolases-like"/>
    <property type="match status" value="1"/>
</dbReference>
<sequence>MRVAVLASAGKDSAYAAWWATMRGWEVECLVTVNVTGDDSMMFQLNGTVVAALQAASMRVPWLPVLSGGEEESEILELEAALRGNSDNQAAFVESWPDDWEWPDHLKIRVGAPDIDALVVGALRSDYQKTRVDRMCERLGIISYSPLWHHGSREHMRSLVEHGFDVRIASVSSEGLGEMWLGRKVDDESLSELTELAEAHRFNLDGEGGEFETVVLAAPHMREPIECSAESLWDGTRGVWRVVSAGLAPMR</sequence>
<dbReference type="Gene3D" id="3.90.1490.10">
    <property type="entry name" value="putative n-type atp pyrophosphatase, domain 2"/>
    <property type="match status" value="1"/>
</dbReference>
<dbReference type="Pfam" id="PF01902">
    <property type="entry name" value="Diphthami_syn_2"/>
    <property type="match status" value="2"/>
</dbReference>
<reference evidence="2" key="1">
    <citation type="submission" date="2018-05" db="EMBL/GenBank/DDBJ databases">
        <authorList>
            <person name="Lanie J.A."/>
            <person name="Ng W.-L."/>
            <person name="Kazmierczak K.M."/>
            <person name="Andrzejewski T.M."/>
            <person name="Davidsen T.M."/>
            <person name="Wayne K.J."/>
            <person name="Tettelin H."/>
            <person name="Glass J.I."/>
            <person name="Rusch D."/>
            <person name="Podicherti R."/>
            <person name="Tsui H.-C.T."/>
            <person name="Winkler M.E."/>
        </authorList>
    </citation>
    <scope>NUCLEOTIDE SEQUENCE</scope>
</reference>
<dbReference type="GO" id="GO:0017183">
    <property type="term" value="P:protein histidyl modification to diphthamide"/>
    <property type="evidence" value="ECO:0007669"/>
    <property type="project" value="TreeGrafter"/>
</dbReference>
<evidence type="ECO:0000313" key="2">
    <source>
        <dbReference type="EMBL" id="SVA55953.1"/>
    </source>
</evidence>
<dbReference type="InterPro" id="IPR014729">
    <property type="entry name" value="Rossmann-like_a/b/a_fold"/>
</dbReference>
<evidence type="ECO:0000259" key="1">
    <source>
        <dbReference type="Pfam" id="PF01902"/>
    </source>
</evidence>
<dbReference type="NCBIfam" id="TIGR00290">
    <property type="entry name" value="MJ0570_dom"/>
    <property type="match status" value="1"/>
</dbReference>
<proteinExistence type="predicted"/>
<accession>A0A381WVI1</accession>
<feature type="domain" description="Diphthamide synthase" evidence="1">
    <location>
        <begin position="104"/>
        <end position="242"/>
    </location>
</feature>
<dbReference type="InterPro" id="IPR002761">
    <property type="entry name" value="Diphthami_syn_dom"/>
</dbReference>
<protein>
    <recommendedName>
        <fullName evidence="1">Diphthamide synthase domain-containing protein</fullName>
    </recommendedName>
</protein>
<gene>
    <name evidence="2" type="ORF">METZ01_LOCUS108807</name>
</gene>
<name>A0A381WVI1_9ZZZZ</name>
<dbReference type="PIRSF" id="PIRSF039123">
    <property type="entry name" value="Diphthamide_synthase"/>
    <property type="match status" value="1"/>
</dbReference>
<dbReference type="GO" id="GO:0017178">
    <property type="term" value="F:diphthine-ammonia ligase activity"/>
    <property type="evidence" value="ECO:0007669"/>
    <property type="project" value="TreeGrafter"/>
</dbReference>
<dbReference type="PANTHER" id="PTHR12196">
    <property type="entry name" value="DOMAIN OF UNKNOWN FUNCTION 71 DUF71 -CONTAINING PROTEIN"/>
    <property type="match status" value="1"/>
</dbReference>
<dbReference type="CDD" id="cd01994">
    <property type="entry name" value="AANH_PF0828-like"/>
    <property type="match status" value="1"/>
</dbReference>
<organism evidence="2">
    <name type="scientific">marine metagenome</name>
    <dbReference type="NCBI Taxonomy" id="408172"/>
    <lineage>
        <taxon>unclassified sequences</taxon>
        <taxon>metagenomes</taxon>
        <taxon>ecological metagenomes</taxon>
    </lineage>
</organism>
<dbReference type="AlphaFoldDB" id="A0A381WVI1"/>
<feature type="domain" description="Diphthamide synthase" evidence="1">
    <location>
        <begin position="1"/>
        <end position="83"/>
    </location>
</feature>
<dbReference type="EMBL" id="UINC01012870">
    <property type="protein sequence ID" value="SVA55953.1"/>
    <property type="molecule type" value="Genomic_DNA"/>
</dbReference>
<dbReference type="InterPro" id="IPR030662">
    <property type="entry name" value="DPH6/MJ0570"/>
</dbReference>